<feature type="transmembrane region" description="Helical" evidence="1">
    <location>
        <begin position="92"/>
        <end position="112"/>
    </location>
</feature>
<proteinExistence type="predicted"/>
<organism evidence="2 3">
    <name type="scientific">Nephila pilipes</name>
    <name type="common">Giant wood spider</name>
    <name type="synonym">Nephila maculata</name>
    <dbReference type="NCBI Taxonomy" id="299642"/>
    <lineage>
        <taxon>Eukaryota</taxon>
        <taxon>Metazoa</taxon>
        <taxon>Ecdysozoa</taxon>
        <taxon>Arthropoda</taxon>
        <taxon>Chelicerata</taxon>
        <taxon>Arachnida</taxon>
        <taxon>Araneae</taxon>
        <taxon>Araneomorphae</taxon>
        <taxon>Entelegynae</taxon>
        <taxon>Araneoidea</taxon>
        <taxon>Nephilidae</taxon>
        <taxon>Nephila</taxon>
    </lineage>
</organism>
<reference evidence="2" key="1">
    <citation type="submission" date="2020-08" db="EMBL/GenBank/DDBJ databases">
        <title>Multicomponent nature underlies the extraordinary mechanical properties of spider dragline silk.</title>
        <authorList>
            <person name="Kono N."/>
            <person name="Nakamura H."/>
            <person name="Mori M."/>
            <person name="Yoshida Y."/>
            <person name="Ohtoshi R."/>
            <person name="Malay A.D."/>
            <person name="Moran D.A.P."/>
            <person name="Tomita M."/>
            <person name="Numata K."/>
            <person name="Arakawa K."/>
        </authorList>
    </citation>
    <scope>NUCLEOTIDE SEQUENCE</scope>
</reference>
<gene>
    <name evidence="2" type="ORF">NPIL_533621</name>
</gene>
<keyword evidence="3" id="KW-1185">Reference proteome</keyword>
<keyword evidence="1" id="KW-0472">Membrane</keyword>
<protein>
    <submittedName>
        <fullName evidence="2">Uncharacterized protein</fullName>
    </submittedName>
</protein>
<evidence type="ECO:0000313" key="3">
    <source>
        <dbReference type="Proteomes" id="UP000887013"/>
    </source>
</evidence>
<comment type="caution">
    <text evidence="2">The sequence shown here is derived from an EMBL/GenBank/DDBJ whole genome shotgun (WGS) entry which is preliminary data.</text>
</comment>
<sequence length="128" mass="14641">MSGILSNLFRFKASLSRGDRKKSGGLRSGEYGGLRSGEYGGCSICTITFFCQELFEYTGCVSIVVNKKKNNEPYCAYWGHNLRRRFVKRVKILMHLAAFIVVPLLINSTWIMPRLLKKLMSIILSFRH</sequence>
<evidence type="ECO:0000313" key="2">
    <source>
        <dbReference type="EMBL" id="GFU18706.1"/>
    </source>
</evidence>
<keyword evidence="1" id="KW-0812">Transmembrane</keyword>
<keyword evidence="1" id="KW-1133">Transmembrane helix</keyword>
<accession>A0A8X6QKQ3</accession>
<dbReference type="Proteomes" id="UP000887013">
    <property type="component" value="Unassembled WGS sequence"/>
</dbReference>
<dbReference type="AlphaFoldDB" id="A0A8X6QKQ3"/>
<evidence type="ECO:0000256" key="1">
    <source>
        <dbReference type="SAM" id="Phobius"/>
    </source>
</evidence>
<name>A0A8X6QKQ3_NEPPI</name>
<dbReference type="EMBL" id="BMAW01030910">
    <property type="protein sequence ID" value="GFU18706.1"/>
    <property type="molecule type" value="Genomic_DNA"/>
</dbReference>